<gene>
    <name evidence="10 11" type="primary">crcB</name>
    <name evidence="10" type="synonym">fluC</name>
    <name evidence="11" type="ORF">H8S37_00585</name>
</gene>
<evidence type="ECO:0000256" key="6">
    <source>
        <dbReference type="ARBA" id="ARBA00023303"/>
    </source>
</evidence>
<accession>A0A923LFX4</accession>
<keyword evidence="6 10" id="KW-0407">Ion channel</keyword>
<keyword evidence="10" id="KW-0915">Sodium</keyword>
<dbReference type="RefSeq" id="WP_186874126.1">
    <property type="nucleotide sequence ID" value="NZ_JACOPF010000001.1"/>
</dbReference>
<comment type="similarity">
    <text evidence="7 10">Belongs to the fluoride channel Fluc/FEX (TC 1.A.43) family.</text>
</comment>
<comment type="function">
    <text evidence="9 10">Fluoride-specific ion channel. Important for reducing fluoride concentration in the cell, thus reducing its toxicity.</text>
</comment>
<comment type="catalytic activity">
    <reaction evidence="8">
        <text>fluoride(in) = fluoride(out)</text>
        <dbReference type="Rhea" id="RHEA:76159"/>
        <dbReference type="ChEBI" id="CHEBI:17051"/>
    </reaction>
    <physiologicalReaction direction="left-to-right" evidence="8">
        <dbReference type="Rhea" id="RHEA:76160"/>
    </physiologicalReaction>
</comment>
<dbReference type="NCBIfam" id="TIGR00494">
    <property type="entry name" value="crcB"/>
    <property type="match status" value="1"/>
</dbReference>
<keyword evidence="10" id="KW-0406">Ion transport</keyword>
<evidence type="ECO:0000256" key="9">
    <source>
        <dbReference type="ARBA" id="ARBA00049940"/>
    </source>
</evidence>
<reference evidence="11" key="1">
    <citation type="submission" date="2020-08" db="EMBL/GenBank/DDBJ databases">
        <title>Genome public.</title>
        <authorList>
            <person name="Liu C."/>
            <person name="Sun Q."/>
        </authorList>
    </citation>
    <scope>NUCLEOTIDE SEQUENCE</scope>
    <source>
        <strain evidence="11">NSJ-55</strain>
    </source>
</reference>
<feature type="transmembrane region" description="Helical" evidence="10">
    <location>
        <begin position="63"/>
        <end position="83"/>
    </location>
</feature>
<dbReference type="GO" id="GO:0005886">
    <property type="term" value="C:plasma membrane"/>
    <property type="evidence" value="ECO:0007669"/>
    <property type="project" value="UniProtKB-SubCell"/>
</dbReference>
<dbReference type="EMBL" id="JACOPF010000001">
    <property type="protein sequence ID" value="MBC5687432.1"/>
    <property type="molecule type" value="Genomic_DNA"/>
</dbReference>
<dbReference type="PANTHER" id="PTHR28259:SF1">
    <property type="entry name" value="FLUORIDE EXPORT PROTEIN 1-RELATED"/>
    <property type="match status" value="1"/>
</dbReference>
<evidence type="ECO:0000313" key="11">
    <source>
        <dbReference type="EMBL" id="MBC5687432.1"/>
    </source>
</evidence>
<keyword evidence="2 10" id="KW-1003">Cell membrane</keyword>
<dbReference type="GO" id="GO:0140114">
    <property type="term" value="P:cellular detoxification of fluoride"/>
    <property type="evidence" value="ECO:0007669"/>
    <property type="project" value="UniProtKB-UniRule"/>
</dbReference>
<feature type="transmembrane region" description="Helical" evidence="10">
    <location>
        <begin position="95"/>
        <end position="119"/>
    </location>
</feature>
<dbReference type="GO" id="GO:0046872">
    <property type="term" value="F:metal ion binding"/>
    <property type="evidence" value="ECO:0007669"/>
    <property type="project" value="UniProtKB-KW"/>
</dbReference>
<keyword evidence="10" id="KW-0813">Transport</keyword>
<evidence type="ECO:0000256" key="1">
    <source>
        <dbReference type="ARBA" id="ARBA00004651"/>
    </source>
</evidence>
<evidence type="ECO:0000256" key="10">
    <source>
        <dbReference type="HAMAP-Rule" id="MF_00454"/>
    </source>
</evidence>
<keyword evidence="10" id="KW-0479">Metal-binding</keyword>
<evidence type="ECO:0000256" key="8">
    <source>
        <dbReference type="ARBA" id="ARBA00035585"/>
    </source>
</evidence>
<keyword evidence="4 10" id="KW-1133">Transmembrane helix</keyword>
<evidence type="ECO:0000256" key="7">
    <source>
        <dbReference type="ARBA" id="ARBA00035120"/>
    </source>
</evidence>
<feature type="transmembrane region" description="Helical" evidence="10">
    <location>
        <begin position="32"/>
        <end position="51"/>
    </location>
</feature>
<dbReference type="AlphaFoldDB" id="A0A923LFX4"/>
<evidence type="ECO:0000256" key="5">
    <source>
        <dbReference type="ARBA" id="ARBA00023136"/>
    </source>
</evidence>
<organism evidence="11 12">
    <name type="scientific">Mediterraneibacter hominis</name>
    <dbReference type="NCBI Taxonomy" id="2763054"/>
    <lineage>
        <taxon>Bacteria</taxon>
        <taxon>Bacillati</taxon>
        <taxon>Bacillota</taxon>
        <taxon>Clostridia</taxon>
        <taxon>Lachnospirales</taxon>
        <taxon>Lachnospiraceae</taxon>
        <taxon>Mediterraneibacter</taxon>
    </lineage>
</organism>
<comment type="activity regulation">
    <text evidence="10">Na(+) is not transported, but it plays an essential structural role and its presence is essential for fluoride channel function.</text>
</comment>
<evidence type="ECO:0000256" key="2">
    <source>
        <dbReference type="ARBA" id="ARBA00022475"/>
    </source>
</evidence>
<feature type="binding site" evidence="10">
    <location>
        <position position="73"/>
    </location>
    <ligand>
        <name>Na(+)</name>
        <dbReference type="ChEBI" id="CHEBI:29101"/>
        <note>structural</note>
    </ligand>
</feature>
<evidence type="ECO:0000313" key="12">
    <source>
        <dbReference type="Proteomes" id="UP000652477"/>
    </source>
</evidence>
<dbReference type="GO" id="GO:0062054">
    <property type="term" value="F:fluoride channel activity"/>
    <property type="evidence" value="ECO:0007669"/>
    <property type="project" value="UniProtKB-UniRule"/>
</dbReference>
<keyword evidence="12" id="KW-1185">Reference proteome</keyword>
<protein>
    <recommendedName>
        <fullName evidence="10">Fluoride-specific ion channel FluC</fullName>
    </recommendedName>
</protein>
<comment type="caution">
    <text evidence="11">The sequence shown here is derived from an EMBL/GenBank/DDBJ whole genome shotgun (WGS) entry which is preliminary data.</text>
</comment>
<dbReference type="HAMAP" id="MF_00454">
    <property type="entry name" value="FluC"/>
    <property type="match status" value="1"/>
</dbReference>
<keyword evidence="5 10" id="KW-0472">Membrane</keyword>
<keyword evidence="3 10" id="KW-0812">Transmembrane</keyword>
<proteinExistence type="inferred from homology"/>
<dbReference type="InterPro" id="IPR003691">
    <property type="entry name" value="FluC"/>
</dbReference>
<name>A0A923LFX4_9FIRM</name>
<dbReference type="PANTHER" id="PTHR28259">
    <property type="entry name" value="FLUORIDE EXPORT PROTEIN 1-RELATED"/>
    <property type="match status" value="1"/>
</dbReference>
<sequence>MALTGFVFVGMGGALGAVLRYAVSLLPCRTAFPVLTLAINVCGAFAIGFIAGAAARKGMPQPLLLFLKTGVCGGFTTFSTFSLEAYQLLQEKQYFLSALYIVCSVGLCLAGIAAGMYAAKRL</sequence>
<feature type="binding site" evidence="10">
    <location>
        <position position="76"/>
    </location>
    <ligand>
        <name>Na(+)</name>
        <dbReference type="ChEBI" id="CHEBI:29101"/>
        <note>structural</note>
    </ligand>
</feature>
<evidence type="ECO:0000256" key="4">
    <source>
        <dbReference type="ARBA" id="ARBA00022989"/>
    </source>
</evidence>
<dbReference type="Proteomes" id="UP000652477">
    <property type="component" value="Unassembled WGS sequence"/>
</dbReference>
<comment type="subcellular location">
    <subcellularLocation>
        <location evidence="1 10">Cell membrane</location>
        <topology evidence="1 10">Multi-pass membrane protein</topology>
    </subcellularLocation>
</comment>
<evidence type="ECO:0000256" key="3">
    <source>
        <dbReference type="ARBA" id="ARBA00022692"/>
    </source>
</evidence>
<dbReference type="Pfam" id="PF02537">
    <property type="entry name" value="CRCB"/>
    <property type="match status" value="1"/>
</dbReference>